<proteinExistence type="predicted"/>
<dbReference type="RefSeq" id="WP_341672761.1">
    <property type="nucleotide sequence ID" value="NZ_JBBYHV010000001.1"/>
</dbReference>
<sequence>MFRKIALSASALALSAVAFPGTALADHHGEAASGPALWQVSDEDTTIYLFGTIHVLPEGETWFDDRISTAFSSADQLVFEIAMDDVAGMQAEVAGMAMLPEGQTLRSLMTEENLSEYEAALEGFGIPAAALDPIEPWAAAMTLSLLPLQLAGWSPEQGVEMQLRAMGEDKERGALETVEEQIALFDTLPMEAQLEYLDSTVENMPEVVSSLEDLKAEWLEGDDVALGELMNEGMENPEVHERLLVNRNRNWVGWIQNRLEEPGTVFIAVGAGHLAGEGSVQDLLAERGLEVERVGH</sequence>
<dbReference type="InterPro" id="IPR002816">
    <property type="entry name" value="TraB/PrgY/GumN_fam"/>
</dbReference>
<protein>
    <submittedName>
        <fullName evidence="2">TraB/GumN family protein</fullName>
    </submittedName>
</protein>
<feature type="signal peptide" evidence="1">
    <location>
        <begin position="1"/>
        <end position="25"/>
    </location>
</feature>
<dbReference type="CDD" id="cd14789">
    <property type="entry name" value="Tiki"/>
    <property type="match status" value="1"/>
</dbReference>
<reference evidence="2 3" key="1">
    <citation type="submission" date="2024-04" db="EMBL/GenBank/DDBJ databases">
        <title>Aurantiacibacter sp. DGU6 16S ribosomal RNA gene Genome sequencing and assembly.</title>
        <authorList>
            <person name="Park S."/>
        </authorList>
    </citation>
    <scope>NUCLEOTIDE SEQUENCE [LARGE SCALE GENOMIC DNA]</scope>
    <source>
        <strain evidence="2 3">DGU6</strain>
    </source>
</reference>
<dbReference type="InterPro" id="IPR047111">
    <property type="entry name" value="YbaP-like"/>
</dbReference>
<keyword evidence="3" id="KW-1185">Reference proteome</keyword>
<organism evidence="2 3">
    <name type="scientific">Aurantiacibacter gilvus</name>
    <dbReference type="NCBI Taxonomy" id="3139141"/>
    <lineage>
        <taxon>Bacteria</taxon>
        <taxon>Pseudomonadati</taxon>
        <taxon>Pseudomonadota</taxon>
        <taxon>Alphaproteobacteria</taxon>
        <taxon>Sphingomonadales</taxon>
        <taxon>Erythrobacteraceae</taxon>
        <taxon>Aurantiacibacter</taxon>
    </lineage>
</organism>
<accession>A0ABU9IEA1</accession>
<dbReference type="PANTHER" id="PTHR40590">
    <property type="entry name" value="CYTOPLASMIC PROTEIN-RELATED"/>
    <property type="match status" value="1"/>
</dbReference>
<name>A0ABU9IEA1_9SPHN</name>
<dbReference type="Proteomes" id="UP001497045">
    <property type="component" value="Unassembled WGS sequence"/>
</dbReference>
<evidence type="ECO:0000313" key="2">
    <source>
        <dbReference type="EMBL" id="MEL1250238.1"/>
    </source>
</evidence>
<evidence type="ECO:0000256" key="1">
    <source>
        <dbReference type="SAM" id="SignalP"/>
    </source>
</evidence>
<dbReference type="EMBL" id="JBBYHV010000001">
    <property type="protein sequence ID" value="MEL1250238.1"/>
    <property type="molecule type" value="Genomic_DNA"/>
</dbReference>
<gene>
    <name evidence="2" type="ORF">AAEO60_06100</name>
</gene>
<comment type="caution">
    <text evidence="2">The sequence shown here is derived from an EMBL/GenBank/DDBJ whole genome shotgun (WGS) entry which is preliminary data.</text>
</comment>
<feature type="chain" id="PRO_5045098633" evidence="1">
    <location>
        <begin position="26"/>
        <end position="296"/>
    </location>
</feature>
<dbReference type="PANTHER" id="PTHR40590:SF1">
    <property type="entry name" value="CYTOPLASMIC PROTEIN"/>
    <property type="match status" value="1"/>
</dbReference>
<evidence type="ECO:0000313" key="3">
    <source>
        <dbReference type="Proteomes" id="UP001497045"/>
    </source>
</evidence>
<dbReference type="Pfam" id="PF01963">
    <property type="entry name" value="TraB_PrgY_gumN"/>
    <property type="match status" value="1"/>
</dbReference>
<keyword evidence="1" id="KW-0732">Signal</keyword>